<keyword evidence="2" id="KW-1185">Reference proteome</keyword>
<sequence length="193" mass="21731">MLCRGEARGQFCPYTPYRLSVHVTNPLGLLSKAGLRLQYRLSSANSVLLGYRHYYGFFPGYQAFGEFHRYFSIQNAENEAFFYGKMGVGNAGYAPKPYFAGAEDPYGVVDGYLFAGGGVGKRINIGHFFIEGNIGVKLASPIEKKDDYNKNLFYSLGPGSFLDCGIHLGLQFFDEERNMYNHSLRAHKPYINR</sequence>
<proteinExistence type="predicted"/>
<protein>
    <recommendedName>
        <fullName evidence="3">Bacterial surface antigen (D15) domain-containing protein</fullName>
    </recommendedName>
</protein>
<evidence type="ECO:0008006" key="3">
    <source>
        <dbReference type="Google" id="ProtNLM"/>
    </source>
</evidence>
<gene>
    <name evidence="1" type="ORF">GCM10023093_05820</name>
</gene>
<dbReference type="EMBL" id="BAABFA010000005">
    <property type="protein sequence ID" value="GAA4461337.1"/>
    <property type="molecule type" value="Genomic_DNA"/>
</dbReference>
<comment type="caution">
    <text evidence="1">The sequence shown here is derived from an EMBL/GenBank/DDBJ whole genome shotgun (WGS) entry which is preliminary data.</text>
</comment>
<reference evidence="2" key="1">
    <citation type="journal article" date="2019" name="Int. J. Syst. Evol. Microbiol.">
        <title>The Global Catalogue of Microorganisms (GCM) 10K type strain sequencing project: providing services to taxonomists for standard genome sequencing and annotation.</title>
        <authorList>
            <consortium name="The Broad Institute Genomics Platform"/>
            <consortium name="The Broad Institute Genome Sequencing Center for Infectious Disease"/>
            <person name="Wu L."/>
            <person name="Ma J."/>
        </authorList>
    </citation>
    <scope>NUCLEOTIDE SEQUENCE [LARGE SCALE GENOMIC DNA]</scope>
    <source>
        <strain evidence="2">JCM 32105</strain>
    </source>
</reference>
<organism evidence="1 2">
    <name type="scientific">Nemorincola caseinilytica</name>
    <dbReference type="NCBI Taxonomy" id="2054315"/>
    <lineage>
        <taxon>Bacteria</taxon>
        <taxon>Pseudomonadati</taxon>
        <taxon>Bacteroidota</taxon>
        <taxon>Chitinophagia</taxon>
        <taxon>Chitinophagales</taxon>
        <taxon>Chitinophagaceae</taxon>
        <taxon>Nemorincola</taxon>
    </lineage>
</organism>
<evidence type="ECO:0000313" key="1">
    <source>
        <dbReference type="EMBL" id="GAA4461337.1"/>
    </source>
</evidence>
<accession>A0ABP8N4S8</accession>
<name>A0ABP8N4S8_9BACT</name>
<evidence type="ECO:0000313" key="2">
    <source>
        <dbReference type="Proteomes" id="UP001500067"/>
    </source>
</evidence>
<dbReference type="Proteomes" id="UP001500067">
    <property type="component" value="Unassembled WGS sequence"/>
</dbReference>